<evidence type="ECO:0000313" key="3">
    <source>
        <dbReference type="Proteomes" id="UP000250140"/>
    </source>
</evidence>
<dbReference type="AlphaFoldDB" id="A0A8E2FAI4"/>
<protein>
    <submittedName>
        <fullName evidence="2">Purine and uridine phosphorylase</fullName>
    </submittedName>
</protein>
<dbReference type="EMBL" id="KV748722">
    <property type="protein sequence ID" value="OCL13434.1"/>
    <property type="molecule type" value="Genomic_DNA"/>
</dbReference>
<dbReference type="OrthoDB" id="1577640at2759"/>
<evidence type="ECO:0000313" key="2">
    <source>
        <dbReference type="EMBL" id="OCL13434.1"/>
    </source>
</evidence>
<name>A0A8E2FAI4_9PEZI</name>
<feature type="domain" description="Nucleoside phosphorylase" evidence="1">
    <location>
        <begin position="40"/>
        <end position="287"/>
    </location>
</feature>
<dbReference type="Pfam" id="PF01048">
    <property type="entry name" value="PNP_UDP_1"/>
    <property type="match status" value="1"/>
</dbReference>
<gene>
    <name evidence="2" type="ORF">AOQ84DRAFT_395077</name>
</gene>
<sequence>MASLLKSPEEFSLVVICPLEVEALAVIAQLDQDKEFGEHSIVVTSLPPGRQGHSSAAVAAQQTVAKFPRLTCVLLVGIAGGVPSDKNDIRLGDVVVSFPCGKYGGVVQYDFGKDEQQFEHNGHTNSVPQQLLVYLRAVQINHRRSHHNKPKYLKYLDDQISKGLIRKPDVDTDRLFPASYAHQGGPDCTTCDETQAQRREAREDPRIHYGLIASGNRVMKNAEMGDKPNKAHGGIVLAYEMEAAGLMNFTPCLVIRGISDYADSHKPPGDEWHAHAATATAAYAREFIEKVPVEKFASMPNIADQS</sequence>
<keyword evidence="3" id="KW-1185">Reference proteome</keyword>
<dbReference type="Gene3D" id="3.40.50.1580">
    <property type="entry name" value="Nucleoside phosphorylase domain"/>
    <property type="match status" value="1"/>
</dbReference>
<dbReference type="PANTHER" id="PTHR46082">
    <property type="entry name" value="ATP/GTP-BINDING PROTEIN-RELATED"/>
    <property type="match status" value="1"/>
</dbReference>
<accession>A0A8E2FAI4</accession>
<dbReference type="SUPFAM" id="SSF53167">
    <property type="entry name" value="Purine and uridine phosphorylases"/>
    <property type="match status" value="1"/>
</dbReference>
<dbReference type="GO" id="GO:0003824">
    <property type="term" value="F:catalytic activity"/>
    <property type="evidence" value="ECO:0007669"/>
    <property type="project" value="InterPro"/>
</dbReference>
<proteinExistence type="predicted"/>
<dbReference type="PANTHER" id="PTHR46082:SF11">
    <property type="entry name" value="AAA+ ATPASE DOMAIN-CONTAINING PROTEIN-RELATED"/>
    <property type="match status" value="1"/>
</dbReference>
<dbReference type="InterPro" id="IPR053137">
    <property type="entry name" value="NLR-like"/>
</dbReference>
<dbReference type="GO" id="GO:0009116">
    <property type="term" value="P:nucleoside metabolic process"/>
    <property type="evidence" value="ECO:0007669"/>
    <property type="project" value="InterPro"/>
</dbReference>
<evidence type="ECO:0000259" key="1">
    <source>
        <dbReference type="Pfam" id="PF01048"/>
    </source>
</evidence>
<dbReference type="InterPro" id="IPR035994">
    <property type="entry name" value="Nucleoside_phosphorylase_sf"/>
</dbReference>
<organism evidence="2 3">
    <name type="scientific">Glonium stellatum</name>
    <dbReference type="NCBI Taxonomy" id="574774"/>
    <lineage>
        <taxon>Eukaryota</taxon>
        <taxon>Fungi</taxon>
        <taxon>Dikarya</taxon>
        <taxon>Ascomycota</taxon>
        <taxon>Pezizomycotina</taxon>
        <taxon>Dothideomycetes</taxon>
        <taxon>Pleosporomycetidae</taxon>
        <taxon>Gloniales</taxon>
        <taxon>Gloniaceae</taxon>
        <taxon>Glonium</taxon>
    </lineage>
</organism>
<dbReference type="InterPro" id="IPR000845">
    <property type="entry name" value="Nucleoside_phosphorylase_d"/>
</dbReference>
<dbReference type="Proteomes" id="UP000250140">
    <property type="component" value="Unassembled WGS sequence"/>
</dbReference>
<reference evidence="2 3" key="1">
    <citation type="journal article" date="2016" name="Nat. Commun.">
        <title>Ectomycorrhizal ecology is imprinted in the genome of the dominant symbiotic fungus Cenococcum geophilum.</title>
        <authorList>
            <consortium name="DOE Joint Genome Institute"/>
            <person name="Peter M."/>
            <person name="Kohler A."/>
            <person name="Ohm R.A."/>
            <person name="Kuo A."/>
            <person name="Krutzmann J."/>
            <person name="Morin E."/>
            <person name="Arend M."/>
            <person name="Barry K.W."/>
            <person name="Binder M."/>
            <person name="Choi C."/>
            <person name="Clum A."/>
            <person name="Copeland A."/>
            <person name="Grisel N."/>
            <person name="Haridas S."/>
            <person name="Kipfer T."/>
            <person name="LaButti K."/>
            <person name="Lindquist E."/>
            <person name="Lipzen A."/>
            <person name="Maire R."/>
            <person name="Meier B."/>
            <person name="Mihaltcheva S."/>
            <person name="Molinier V."/>
            <person name="Murat C."/>
            <person name="Poggeler S."/>
            <person name="Quandt C.A."/>
            <person name="Sperisen C."/>
            <person name="Tritt A."/>
            <person name="Tisserant E."/>
            <person name="Crous P.W."/>
            <person name="Henrissat B."/>
            <person name="Nehls U."/>
            <person name="Egli S."/>
            <person name="Spatafora J.W."/>
            <person name="Grigoriev I.V."/>
            <person name="Martin F.M."/>
        </authorList>
    </citation>
    <scope>NUCLEOTIDE SEQUENCE [LARGE SCALE GENOMIC DNA]</scope>
    <source>
        <strain evidence="2 3">CBS 207.34</strain>
    </source>
</reference>